<feature type="domain" description="YdgH/BhsA/McbA-like" evidence="3">
    <location>
        <begin position="22"/>
        <end position="66"/>
    </location>
</feature>
<reference evidence="4 5" key="1">
    <citation type="submission" date="2016-06" db="EMBL/GenBank/DDBJ databases">
        <authorList>
            <person name="Kjaerup R.B."/>
            <person name="Dalgaard T.S."/>
            <person name="Juul-Madsen H.R."/>
        </authorList>
    </citation>
    <scope>NUCLEOTIDE SEQUENCE [LARGE SCALE GENOMIC DNA]</scope>
</reference>
<dbReference type="SUPFAM" id="SSF159871">
    <property type="entry name" value="YdgH-like"/>
    <property type="match status" value="1"/>
</dbReference>
<evidence type="ECO:0000313" key="4">
    <source>
        <dbReference type="EMBL" id="ANZ49542.1"/>
    </source>
</evidence>
<feature type="region of interest" description="Disordered" evidence="2">
    <location>
        <begin position="99"/>
        <end position="186"/>
    </location>
</feature>
<evidence type="ECO:0000256" key="2">
    <source>
        <dbReference type="SAM" id="MobiDB-lite"/>
    </source>
</evidence>
<dbReference type="InterPro" id="IPR010854">
    <property type="entry name" value="YdgH/BhsA/McbA-like_dom"/>
</dbReference>
<protein>
    <recommendedName>
        <fullName evidence="3">YdgH/BhsA/McbA-like domain-containing protein</fullName>
    </recommendedName>
</protein>
<sequence>MEVFKSPDDVKLDEWKEYHRVQAAADSPDGVENLLAKQAEDNGAEAYAIVGYTGKDRIAGEAILYRRDRAKKYEHATKEDAAAAIALRREEVAGMENVNRGEALVERDTAQTVFPGNDNIDPNAKSDIARANQASTGADPTAGKTEHHAVEPDPAAQDADVEKGTAPQQNTGAAPETTLDSEQDTK</sequence>
<dbReference type="Pfam" id="PF07338">
    <property type="entry name" value="YdgH_BhsA-like"/>
    <property type="match status" value="1"/>
</dbReference>
<proteinExistence type="predicted"/>
<dbReference type="EMBL" id="KX397369">
    <property type="protein sequence ID" value="ANZ49542.1"/>
    <property type="molecule type" value="Genomic_DNA"/>
</dbReference>
<organism evidence="4 5">
    <name type="scientific">Erwinia phage vB_EamM_Kwan</name>
    <dbReference type="NCBI Taxonomy" id="1883374"/>
    <lineage>
        <taxon>Viruses</taxon>
        <taxon>Duplodnaviria</taxon>
        <taxon>Heunggongvirae</taxon>
        <taxon>Uroviricota</taxon>
        <taxon>Caudoviricetes</taxon>
        <taxon>Chimalliviridae</taxon>
        <taxon>Wellingtonvirus</taxon>
        <taxon>Wellingtonvirus wellington</taxon>
    </lineage>
</organism>
<gene>
    <name evidence="4" type="ORF">KWAN_190</name>
</gene>
<keyword evidence="1" id="KW-0732">Signal</keyword>
<name>A0A1B2IE72_9CAUD</name>
<dbReference type="InterPro" id="IPR025543">
    <property type="entry name" value="Dodecin-like"/>
</dbReference>
<evidence type="ECO:0000256" key="1">
    <source>
        <dbReference type="ARBA" id="ARBA00022729"/>
    </source>
</evidence>
<accession>A0A1B2IE72</accession>
<dbReference type="Gene3D" id="3.30.1660.10">
    <property type="entry name" value="Flavin-binding protein dodecin"/>
    <property type="match status" value="1"/>
</dbReference>
<dbReference type="KEGG" id="vg:29062034"/>
<dbReference type="RefSeq" id="YP_009278795.1">
    <property type="nucleotide sequence ID" value="NC_031010.1"/>
</dbReference>
<evidence type="ECO:0000313" key="5">
    <source>
        <dbReference type="Proteomes" id="UP000202923"/>
    </source>
</evidence>
<dbReference type="InterPro" id="IPR036275">
    <property type="entry name" value="YdgH-like_sf"/>
</dbReference>
<dbReference type="GeneID" id="29062034"/>
<dbReference type="Proteomes" id="UP000202923">
    <property type="component" value="Genome"/>
</dbReference>
<evidence type="ECO:0000259" key="3">
    <source>
        <dbReference type="Pfam" id="PF07338"/>
    </source>
</evidence>